<dbReference type="EMBL" id="LT629749">
    <property type="protein sequence ID" value="SDT34636.1"/>
    <property type="molecule type" value="Genomic_DNA"/>
</dbReference>
<dbReference type="InterPro" id="IPR027417">
    <property type="entry name" value="P-loop_NTPase"/>
</dbReference>
<dbReference type="STRING" id="546871.SAMN04488543_3864"/>
<dbReference type="InterPro" id="IPR011604">
    <property type="entry name" value="PDDEXK-like_dom_sf"/>
</dbReference>
<keyword evidence="1" id="KW-0540">Nuclease</keyword>
<keyword evidence="8" id="KW-0238">DNA-binding</keyword>
<evidence type="ECO:0000313" key="12">
    <source>
        <dbReference type="Proteomes" id="UP000199092"/>
    </source>
</evidence>
<name>A0A1H1ZN34_9ACTN</name>
<dbReference type="GO" id="GO:0006310">
    <property type="term" value="P:DNA recombination"/>
    <property type="evidence" value="ECO:0007669"/>
    <property type="project" value="TreeGrafter"/>
</dbReference>
<keyword evidence="6" id="KW-0269">Exonuclease</keyword>
<evidence type="ECO:0000256" key="1">
    <source>
        <dbReference type="ARBA" id="ARBA00022722"/>
    </source>
</evidence>
<evidence type="ECO:0000313" key="11">
    <source>
        <dbReference type="EMBL" id="SDT34636.1"/>
    </source>
</evidence>
<evidence type="ECO:0000256" key="6">
    <source>
        <dbReference type="ARBA" id="ARBA00022839"/>
    </source>
</evidence>
<dbReference type="GO" id="GO:0006281">
    <property type="term" value="P:DNA repair"/>
    <property type="evidence" value="ECO:0007669"/>
    <property type="project" value="UniProtKB-KW"/>
</dbReference>
<evidence type="ECO:0000256" key="4">
    <source>
        <dbReference type="ARBA" id="ARBA00022801"/>
    </source>
</evidence>
<keyword evidence="2" id="KW-0547">Nucleotide-binding</keyword>
<proteinExistence type="predicted"/>
<keyword evidence="3" id="KW-0227">DNA damage</keyword>
<dbReference type="GO" id="GO:0003677">
    <property type="term" value="F:DNA binding"/>
    <property type="evidence" value="ECO:0007669"/>
    <property type="project" value="UniProtKB-KW"/>
</dbReference>
<protein>
    <submittedName>
        <fullName evidence="11">PD-(D/E)XK nuclease superfamily protein</fullName>
    </submittedName>
</protein>
<dbReference type="OrthoDB" id="442932at2"/>
<accession>A0A1H1ZN34</accession>
<dbReference type="GO" id="GO:0004527">
    <property type="term" value="F:exonuclease activity"/>
    <property type="evidence" value="ECO:0007669"/>
    <property type="project" value="UniProtKB-KW"/>
</dbReference>
<dbReference type="InterPro" id="IPR038726">
    <property type="entry name" value="PDDEXK_AddAB-type"/>
</dbReference>
<organism evidence="11 12">
    <name type="scientific">Friedmanniella luteola</name>
    <dbReference type="NCBI Taxonomy" id="546871"/>
    <lineage>
        <taxon>Bacteria</taxon>
        <taxon>Bacillati</taxon>
        <taxon>Actinomycetota</taxon>
        <taxon>Actinomycetes</taxon>
        <taxon>Propionibacteriales</taxon>
        <taxon>Nocardioidaceae</taxon>
        <taxon>Friedmanniella</taxon>
    </lineage>
</organism>
<keyword evidence="9" id="KW-0234">DNA repair</keyword>
<evidence type="ECO:0000256" key="3">
    <source>
        <dbReference type="ARBA" id="ARBA00022763"/>
    </source>
</evidence>
<sequence length="1030" mass="111317">MQVQFTSYGPAALILLRQAVAAAKAHDPMAPVTLIVPTNLAGIVARRYLAAGVGDGRIGIAALDITTLDRLAERLAAPNLAPRRPVTAPVLAAAWRTALATEPGVFAEVADHPATVQALAAAHRTLRDADNSALTGVEKLGGLPAEVVRLHRTVRHSLHSDWYDGVDLLDDAATRCHGADLGAVVLYLPQELSRAQAALADGLLRDRPASTVICGLTGVRRADAALTPWLEQLEVQLPDPPAPSTATRLLNASDSDDEVRCVVREVVEALKHTPAHRVAVLYSATRPYARLLHEQLAAAGVTVNGTGPRPVGERAIAQCLLGLLALPEGDLARADLFRTLASAPVRDFDGQRVPLSRWERTSRSAGVVRGEDWSARLCRLVDVEQAEIASEMASEDPQDWRLERSRQAIESAEGLNAFVARLRSELDSAERMSTWRDLTGWAGRLYETLLGSPGTLNRLPAEEQYAAAAVASTLQALGNLDAVEGAASLTRLREALELALASSLPRVGRFGDGIYVGPLSSAVGLDLEVSFVLGLSEDLYPGRVHEDALLPEKVRAATNGQVPSARAALDRQHRNLLAAFASAPTVVASFPRGDLRRSTVRIPSRFLLPTLRHLSGDHRLPATAWQPADYAGAMATSGSFAGELLQTRALSQEQEWRTRQAAAVHTLDDATVRAGTVMVRARAQHALSRFDGNLSGLEGIPDYAMSTQAISPTALEFYAACPYAFFVRRLLGVQPLEQPEDIVVVSPTQIGTFVHAVVDRLIRECQDELPGFGEPWTGAQRERLRAIAESEAEALAQQGLTGHPRLWQRERQRILGDLEWMLDDDDAWHAREQSRVMASEMAFGMRGGEAVAVTVSRGSVSMRGSADRVDQRADGTLVVTDIKTGSRTAFDKISESDPYVEGTKLQLPVYALAARSRFGNAGTPVRAAYWFVRKGRGRKELPLTQEVEQSYAVTVGVLVDSIAAGLFPPKAPETPDFLWVQCSYCNPDGTGYGDLREVWERKQFDPLLQRLVRLIDVDAPASLGDAGAAQ</sequence>
<evidence type="ECO:0000259" key="10">
    <source>
        <dbReference type="Pfam" id="PF12705"/>
    </source>
</evidence>
<keyword evidence="4" id="KW-0378">Hydrolase</keyword>
<keyword evidence="7" id="KW-0067">ATP-binding</keyword>
<reference evidence="11 12" key="1">
    <citation type="submission" date="2016-10" db="EMBL/GenBank/DDBJ databases">
        <authorList>
            <person name="de Groot N.N."/>
        </authorList>
    </citation>
    <scope>NUCLEOTIDE SEQUENCE [LARGE SCALE GENOMIC DNA]</scope>
    <source>
        <strain evidence="11 12">DSM 21741</strain>
    </source>
</reference>
<dbReference type="AlphaFoldDB" id="A0A1H1ZN34"/>
<evidence type="ECO:0000256" key="5">
    <source>
        <dbReference type="ARBA" id="ARBA00022806"/>
    </source>
</evidence>
<dbReference type="GO" id="GO:0004386">
    <property type="term" value="F:helicase activity"/>
    <property type="evidence" value="ECO:0007669"/>
    <property type="project" value="UniProtKB-KW"/>
</dbReference>
<keyword evidence="5" id="KW-0347">Helicase</keyword>
<evidence type="ECO:0000256" key="8">
    <source>
        <dbReference type="ARBA" id="ARBA00023125"/>
    </source>
</evidence>
<gene>
    <name evidence="11" type="ORF">SAMN04488543_3864</name>
</gene>
<dbReference type="RefSeq" id="WP_091414942.1">
    <property type="nucleotide sequence ID" value="NZ_LT629749.1"/>
</dbReference>
<dbReference type="Pfam" id="PF12705">
    <property type="entry name" value="PDDEXK_1"/>
    <property type="match status" value="1"/>
</dbReference>
<dbReference type="SUPFAM" id="SSF52540">
    <property type="entry name" value="P-loop containing nucleoside triphosphate hydrolases"/>
    <property type="match status" value="1"/>
</dbReference>
<evidence type="ECO:0000256" key="9">
    <source>
        <dbReference type="ARBA" id="ARBA00023204"/>
    </source>
</evidence>
<dbReference type="PANTHER" id="PTHR30591">
    <property type="entry name" value="RECBCD ENZYME SUBUNIT RECC"/>
    <property type="match status" value="1"/>
</dbReference>
<dbReference type="GO" id="GO:0005524">
    <property type="term" value="F:ATP binding"/>
    <property type="evidence" value="ECO:0007669"/>
    <property type="project" value="UniProtKB-KW"/>
</dbReference>
<dbReference type="PANTHER" id="PTHR30591:SF1">
    <property type="entry name" value="RECBCD ENZYME SUBUNIT RECC"/>
    <property type="match status" value="1"/>
</dbReference>
<keyword evidence="12" id="KW-1185">Reference proteome</keyword>
<dbReference type="Gene3D" id="3.40.50.300">
    <property type="entry name" value="P-loop containing nucleotide triphosphate hydrolases"/>
    <property type="match status" value="1"/>
</dbReference>
<evidence type="ECO:0000256" key="2">
    <source>
        <dbReference type="ARBA" id="ARBA00022741"/>
    </source>
</evidence>
<dbReference type="Gene3D" id="3.90.320.10">
    <property type="match status" value="1"/>
</dbReference>
<evidence type="ECO:0000256" key="7">
    <source>
        <dbReference type="ARBA" id="ARBA00022840"/>
    </source>
</evidence>
<dbReference type="Proteomes" id="UP000199092">
    <property type="component" value="Chromosome I"/>
</dbReference>
<feature type="domain" description="PD-(D/E)XK endonuclease-like" evidence="10">
    <location>
        <begin position="710"/>
        <end position="986"/>
    </location>
</feature>